<protein>
    <recommendedName>
        <fullName evidence="2">Tyr recombinase domain-containing protein</fullName>
    </recommendedName>
</protein>
<feature type="domain" description="Tyr recombinase" evidence="2">
    <location>
        <begin position="80"/>
        <end position="292"/>
    </location>
</feature>
<dbReference type="PANTHER" id="PTHR33480">
    <property type="entry name" value="SET DOMAIN-CONTAINING PROTEIN-RELATED"/>
    <property type="match status" value="1"/>
</dbReference>
<keyword evidence="1" id="KW-0233">DNA recombination</keyword>
<proteinExistence type="predicted"/>
<accession>A0AAV8X0A6</accession>
<dbReference type="GO" id="GO:0015074">
    <property type="term" value="P:DNA integration"/>
    <property type="evidence" value="ECO:0007669"/>
    <property type="project" value="InterPro"/>
</dbReference>
<dbReference type="AlphaFoldDB" id="A0AAV8X0A6"/>
<dbReference type="Proteomes" id="UP001162156">
    <property type="component" value="Unassembled WGS sequence"/>
</dbReference>
<organism evidence="3 4">
    <name type="scientific">Rhamnusium bicolor</name>
    <dbReference type="NCBI Taxonomy" id="1586634"/>
    <lineage>
        <taxon>Eukaryota</taxon>
        <taxon>Metazoa</taxon>
        <taxon>Ecdysozoa</taxon>
        <taxon>Arthropoda</taxon>
        <taxon>Hexapoda</taxon>
        <taxon>Insecta</taxon>
        <taxon>Pterygota</taxon>
        <taxon>Neoptera</taxon>
        <taxon>Endopterygota</taxon>
        <taxon>Coleoptera</taxon>
        <taxon>Polyphaga</taxon>
        <taxon>Cucujiformia</taxon>
        <taxon>Chrysomeloidea</taxon>
        <taxon>Cerambycidae</taxon>
        <taxon>Lepturinae</taxon>
        <taxon>Rhagiini</taxon>
        <taxon>Rhamnusium</taxon>
    </lineage>
</organism>
<gene>
    <name evidence="3" type="ORF">NQ314_015818</name>
</gene>
<dbReference type="InterPro" id="IPR013762">
    <property type="entry name" value="Integrase-like_cat_sf"/>
</dbReference>
<dbReference type="SUPFAM" id="SSF56349">
    <property type="entry name" value="DNA breaking-rejoining enzymes"/>
    <property type="match status" value="1"/>
</dbReference>
<evidence type="ECO:0000259" key="2">
    <source>
        <dbReference type="PROSITE" id="PS51898"/>
    </source>
</evidence>
<dbReference type="EMBL" id="JANEYF010004412">
    <property type="protein sequence ID" value="KAJ8931286.1"/>
    <property type="molecule type" value="Genomic_DNA"/>
</dbReference>
<dbReference type="PROSITE" id="PS51898">
    <property type="entry name" value="TYR_RECOMBINASE"/>
    <property type="match status" value="1"/>
</dbReference>
<dbReference type="InterPro" id="IPR011010">
    <property type="entry name" value="DNA_brk_join_enz"/>
</dbReference>
<reference evidence="3" key="1">
    <citation type="journal article" date="2023" name="Insect Mol. Biol.">
        <title>Genome sequencing provides insights into the evolution of gene families encoding plant cell wall-degrading enzymes in longhorned beetles.</title>
        <authorList>
            <person name="Shin N.R."/>
            <person name="Okamura Y."/>
            <person name="Kirsch R."/>
            <person name="Pauchet Y."/>
        </authorList>
    </citation>
    <scope>NUCLEOTIDE SEQUENCE</scope>
    <source>
        <strain evidence="3">RBIC_L_NR</strain>
    </source>
</reference>
<sequence>MFKSPSLALRWATVLKQVCDTAIFLAAKEGDTMKSEEIRTLREMIETQFRFYVSTNANKDLSSKNWKKGSMLPLTEDVIKMNEFVVKEEKEWSKMLESDPSNLLYFRNLTEALLAHVILLNRKRSGEAQRITIEDYLREEEESGIQDIYQSLTVTEKVLVKTIKRFIIRGKKGRAVPVIFTKDMQRHTEILLNSRKFVACSNPYLFANPGTEDSFLWSYKVLKKIAIACGVTNIQAITATSLRKHIATIAQLISMEDNDLEQLSTHLGHEKATHLNYYRKTDDKLQIAKVSKLLLLMEKKSMGEYRGKSLETIDIEIPDLDDAEDHTSLNKNSDVNKKLLNTANWDENIDREDNCDNIQV</sequence>
<dbReference type="Gene3D" id="1.10.443.10">
    <property type="entry name" value="Intergrase catalytic core"/>
    <property type="match status" value="1"/>
</dbReference>
<evidence type="ECO:0000313" key="3">
    <source>
        <dbReference type="EMBL" id="KAJ8931286.1"/>
    </source>
</evidence>
<dbReference type="PANTHER" id="PTHR33480:SF1">
    <property type="entry name" value="TYR RECOMBINASE DOMAIN-CONTAINING PROTEIN"/>
    <property type="match status" value="1"/>
</dbReference>
<dbReference type="GO" id="GO:0003677">
    <property type="term" value="F:DNA binding"/>
    <property type="evidence" value="ECO:0007669"/>
    <property type="project" value="InterPro"/>
</dbReference>
<dbReference type="InterPro" id="IPR002104">
    <property type="entry name" value="Integrase_catalytic"/>
</dbReference>
<dbReference type="GO" id="GO:0006310">
    <property type="term" value="P:DNA recombination"/>
    <property type="evidence" value="ECO:0007669"/>
    <property type="project" value="UniProtKB-KW"/>
</dbReference>
<name>A0AAV8X0A6_9CUCU</name>
<comment type="caution">
    <text evidence="3">The sequence shown here is derived from an EMBL/GenBank/DDBJ whole genome shotgun (WGS) entry which is preliminary data.</text>
</comment>
<evidence type="ECO:0000256" key="1">
    <source>
        <dbReference type="ARBA" id="ARBA00023172"/>
    </source>
</evidence>
<keyword evidence="4" id="KW-1185">Reference proteome</keyword>
<evidence type="ECO:0000313" key="4">
    <source>
        <dbReference type="Proteomes" id="UP001162156"/>
    </source>
</evidence>